<feature type="region of interest" description="Disordered" evidence="1">
    <location>
        <begin position="221"/>
        <end position="243"/>
    </location>
</feature>
<evidence type="ECO:0000313" key="3">
    <source>
        <dbReference type="EMBL" id="SEM60428.1"/>
    </source>
</evidence>
<accession>A0A1H7ZS97</accession>
<reference evidence="3 4" key="1">
    <citation type="submission" date="2016-10" db="EMBL/GenBank/DDBJ databases">
        <authorList>
            <person name="de Groot N.N."/>
        </authorList>
    </citation>
    <scope>NUCLEOTIDE SEQUENCE [LARGE SCALE GENOMIC DNA]</scope>
    <source>
        <strain evidence="3 4">DSM 3857</strain>
    </source>
</reference>
<dbReference type="STRING" id="933059.SAMN04488103_101601"/>
<sequence>MKAGMILLALLLAAPAAEAGSFTPPKGCETFLTVQARGCRVSNHYRCTADAPGDQWRADFDQEGMFFLSRIDRQTQWVESYEFNPNLRQTLDPNPTDPASFDDLLAGRDDFDFNLSKDDGAHSHVTGHDALTGRTVVIDGTTLRETRFDFTETDAEGQVLRRSRGREFVHPELRLFFAGPSEWWDGEKWLPMDGSPMKILKPGQPGFAATQPIFECGALMSSYRPQPAPQPDLATEAQSHDDL</sequence>
<dbReference type="AlphaFoldDB" id="A0A1H7ZS97"/>
<evidence type="ECO:0000256" key="2">
    <source>
        <dbReference type="SAM" id="SignalP"/>
    </source>
</evidence>
<proteinExistence type="predicted"/>
<evidence type="ECO:0000256" key="1">
    <source>
        <dbReference type="SAM" id="MobiDB-lite"/>
    </source>
</evidence>
<feature type="chain" id="PRO_5011582371" evidence="2">
    <location>
        <begin position="20"/>
        <end position="243"/>
    </location>
</feature>
<gene>
    <name evidence="3" type="ORF">SAMN04488103_101601</name>
</gene>
<evidence type="ECO:0000313" key="4">
    <source>
        <dbReference type="Proteomes" id="UP000198761"/>
    </source>
</evidence>
<protein>
    <submittedName>
        <fullName evidence="3">Uncharacterized protein</fullName>
    </submittedName>
</protein>
<keyword evidence="2" id="KW-0732">Signal</keyword>
<dbReference type="EMBL" id="FOCE01000001">
    <property type="protein sequence ID" value="SEM60428.1"/>
    <property type="molecule type" value="Genomic_DNA"/>
</dbReference>
<keyword evidence="4" id="KW-1185">Reference proteome</keyword>
<name>A0A1H7ZS97_9RHOB</name>
<organism evidence="3 4">
    <name type="scientific">Gemmobacter aquatilis</name>
    <dbReference type="NCBI Taxonomy" id="933059"/>
    <lineage>
        <taxon>Bacteria</taxon>
        <taxon>Pseudomonadati</taxon>
        <taxon>Pseudomonadota</taxon>
        <taxon>Alphaproteobacteria</taxon>
        <taxon>Rhodobacterales</taxon>
        <taxon>Paracoccaceae</taxon>
        <taxon>Gemmobacter</taxon>
    </lineage>
</organism>
<dbReference type="RefSeq" id="WP_245749350.1">
    <property type="nucleotide sequence ID" value="NZ_FOCE01000001.1"/>
</dbReference>
<feature type="signal peptide" evidence="2">
    <location>
        <begin position="1"/>
        <end position="19"/>
    </location>
</feature>
<dbReference type="Proteomes" id="UP000198761">
    <property type="component" value="Unassembled WGS sequence"/>
</dbReference>